<evidence type="ECO:0000313" key="12">
    <source>
        <dbReference type="Proteomes" id="UP000655225"/>
    </source>
</evidence>
<dbReference type="InterPro" id="IPR001245">
    <property type="entry name" value="Ser-Thr/Tyr_kinase_cat_dom"/>
</dbReference>
<keyword evidence="9" id="KW-1133">Transmembrane helix</keyword>
<gene>
    <name evidence="11" type="ORF">HHK36_004769</name>
</gene>
<feature type="domain" description="Protein kinase" evidence="10">
    <location>
        <begin position="306"/>
        <end position="562"/>
    </location>
</feature>
<reference evidence="11 12" key="1">
    <citation type="submission" date="2020-04" db="EMBL/GenBank/DDBJ databases">
        <title>Plant Genome Project.</title>
        <authorList>
            <person name="Zhang R.-G."/>
        </authorList>
    </citation>
    <scope>NUCLEOTIDE SEQUENCE [LARGE SCALE GENOMIC DNA]</scope>
    <source>
        <strain evidence="11">YNK0</strain>
        <tissue evidence="11">Leaf</tissue>
    </source>
</reference>
<feature type="transmembrane region" description="Helical" evidence="9">
    <location>
        <begin position="249"/>
        <end position="272"/>
    </location>
</feature>
<dbReference type="PANTHER" id="PTHR48006">
    <property type="entry name" value="LEUCINE-RICH REPEAT-CONTAINING PROTEIN DDB_G0281931-RELATED"/>
    <property type="match status" value="1"/>
</dbReference>
<evidence type="ECO:0000256" key="4">
    <source>
        <dbReference type="ARBA" id="ARBA00022729"/>
    </source>
</evidence>
<keyword evidence="9" id="KW-0812">Transmembrane</keyword>
<dbReference type="InterPro" id="IPR000719">
    <property type="entry name" value="Prot_kinase_dom"/>
</dbReference>
<evidence type="ECO:0000256" key="5">
    <source>
        <dbReference type="ARBA" id="ARBA00022741"/>
    </source>
</evidence>
<dbReference type="GO" id="GO:0005886">
    <property type="term" value="C:plasma membrane"/>
    <property type="evidence" value="ECO:0007669"/>
    <property type="project" value="TreeGrafter"/>
</dbReference>
<dbReference type="InterPro" id="IPR051824">
    <property type="entry name" value="LRR_Rcpt-Like_S/T_Kinase"/>
</dbReference>
<evidence type="ECO:0000256" key="8">
    <source>
        <dbReference type="SAM" id="MobiDB-lite"/>
    </source>
</evidence>
<evidence type="ECO:0000313" key="11">
    <source>
        <dbReference type="EMBL" id="KAF8408705.1"/>
    </source>
</evidence>
<feature type="compositionally biased region" description="Basic and acidic residues" evidence="8">
    <location>
        <begin position="553"/>
        <end position="562"/>
    </location>
</feature>
<keyword evidence="12" id="KW-1185">Reference proteome</keyword>
<evidence type="ECO:0000256" key="6">
    <source>
        <dbReference type="ARBA" id="ARBA00022840"/>
    </source>
</evidence>
<keyword evidence="6" id="KW-0067">ATP-binding</keyword>
<keyword evidence="4" id="KW-0732">Signal</keyword>
<dbReference type="Pfam" id="PF11721">
    <property type="entry name" value="Malectin"/>
    <property type="match status" value="1"/>
</dbReference>
<dbReference type="EMBL" id="JABCRI010000003">
    <property type="protein sequence ID" value="KAF8408705.1"/>
    <property type="molecule type" value="Genomic_DNA"/>
</dbReference>
<keyword evidence="7" id="KW-0325">Glycoprotein</keyword>
<proteinExistence type="predicted"/>
<dbReference type="PANTHER" id="PTHR48006:SF62">
    <property type="entry name" value="LEUCINE-RICH REPEAT TRANSMEMBRANE PROTEIN KINASE"/>
    <property type="match status" value="1"/>
</dbReference>
<evidence type="ECO:0000256" key="3">
    <source>
        <dbReference type="ARBA" id="ARBA00022679"/>
    </source>
</evidence>
<dbReference type="OrthoDB" id="663146at2759"/>
<dbReference type="SUPFAM" id="SSF56112">
    <property type="entry name" value="Protein kinase-like (PK-like)"/>
    <property type="match status" value="1"/>
</dbReference>
<dbReference type="AlphaFoldDB" id="A0A834ZN66"/>
<keyword evidence="9" id="KW-0472">Membrane</keyword>
<dbReference type="GO" id="GO:0004674">
    <property type="term" value="F:protein serine/threonine kinase activity"/>
    <property type="evidence" value="ECO:0007669"/>
    <property type="project" value="UniProtKB-EC"/>
</dbReference>
<evidence type="ECO:0000256" key="7">
    <source>
        <dbReference type="ARBA" id="ARBA00023180"/>
    </source>
</evidence>
<sequence length="562" mass="61941">MTLLHGKPCRNMVANNFIFNRSIIRAFPGLDCLQKKFPCYRDSPRYANFSIKCGGNEMRSSKGVVFEADNSTLGPASYFVDNTQKWAVSNVGLFAGKHESEYVETTQIDNNLNSDFFQTARLSPGSLRYYGLGLENGAYTVNLYFAARDFERRVFDIYIQGNRQLQDFDIRKEVGGSTNRALQKNFKAQVSENYLEIHLFWAGKGTCCIPVAGSYGPSISAISVVSDFQPTVNGLPPTTASRKKNKTGLIVGILVSVGVVSFLLIFAVLYFIRERSGIKEDEDLLGIGPRPNRFSYAELRTATEDFNPKNKLGEGGFGPVYKGILHDGRVVAVKQLSVASQQGKRHFVAEIATISAVQHRNLVKLYGFCIEGDKKLLVYEYLENKSLDQALFEKADVFGFGVVAMEVLSGRPNSDSSLDAEKIYLLELAWTLHENNRVLELVDPILTKFDKSEAIRVIGVALLCTQASPSLRPPMSRIVAMLAGDIEVNTVTTRPGYLTDWQFNDITSSSSGQDGIPASLASRNTNSLLNASTAPPSVVVDPNPSPINITQHSLHEIIGDGR</sequence>
<feature type="compositionally biased region" description="Low complexity" evidence="8">
    <location>
        <begin position="535"/>
        <end position="549"/>
    </location>
</feature>
<dbReference type="OMA" id="HESEYVE"/>
<dbReference type="Gene3D" id="3.30.200.20">
    <property type="entry name" value="Phosphorylase Kinase, domain 1"/>
    <property type="match status" value="1"/>
</dbReference>
<evidence type="ECO:0000259" key="10">
    <source>
        <dbReference type="PROSITE" id="PS50011"/>
    </source>
</evidence>
<comment type="caution">
    <text evidence="11">The sequence shown here is derived from an EMBL/GenBank/DDBJ whole genome shotgun (WGS) entry which is preliminary data.</text>
</comment>
<dbReference type="InterPro" id="IPR021720">
    <property type="entry name" value="Malectin_dom"/>
</dbReference>
<dbReference type="Pfam" id="PF07714">
    <property type="entry name" value="PK_Tyr_Ser-Thr"/>
    <property type="match status" value="1"/>
</dbReference>
<keyword evidence="3" id="KW-0808">Transferase</keyword>
<feature type="region of interest" description="Disordered" evidence="8">
    <location>
        <begin position="533"/>
        <end position="562"/>
    </location>
</feature>
<accession>A0A834ZN66</accession>
<dbReference type="GO" id="GO:0005524">
    <property type="term" value="F:ATP binding"/>
    <property type="evidence" value="ECO:0007669"/>
    <property type="project" value="UniProtKB-KW"/>
</dbReference>
<dbReference type="InterPro" id="IPR011009">
    <property type="entry name" value="Kinase-like_dom_sf"/>
</dbReference>
<evidence type="ECO:0000256" key="9">
    <source>
        <dbReference type="SAM" id="Phobius"/>
    </source>
</evidence>
<dbReference type="Gene3D" id="1.10.510.10">
    <property type="entry name" value="Transferase(Phosphotransferase) domain 1"/>
    <property type="match status" value="1"/>
</dbReference>
<dbReference type="Proteomes" id="UP000655225">
    <property type="component" value="Unassembled WGS sequence"/>
</dbReference>
<name>A0A834ZN66_TETSI</name>
<evidence type="ECO:0000256" key="2">
    <source>
        <dbReference type="ARBA" id="ARBA00022553"/>
    </source>
</evidence>
<dbReference type="EC" id="2.7.11.1" evidence="1"/>
<evidence type="ECO:0000256" key="1">
    <source>
        <dbReference type="ARBA" id="ARBA00012513"/>
    </source>
</evidence>
<keyword evidence="5" id="KW-0547">Nucleotide-binding</keyword>
<dbReference type="Gene3D" id="2.60.120.430">
    <property type="entry name" value="Galactose-binding lectin"/>
    <property type="match status" value="1"/>
</dbReference>
<dbReference type="FunFam" id="3.30.200.20:FF:000140">
    <property type="entry name" value="Leucine-rich repeat receptor-like protein kinase"/>
    <property type="match status" value="1"/>
</dbReference>
<protein>
    <recommendedName>
        <fullName evidence="1">non-specific serine/threonine protein kinase</fullName>
        <ecNumber evidence="1">2.7.11.1</ecNumber>
    </recommendedName>
</protein>
<dbReference type="PROSITE" id="PS50011">
    <property type="entry name" value="PROTEIN_KINASE_DOM"/>
    <property type="match status" value="1"/>
</dbReference>
<keyword evidence="2" id="KW-0597">Phosphoprotein</keyword>
<organism evidence="11 12">
    <name type="scientific">Tetracentron sinense</name>
    <name type="common">Spur-leaf</name>
    <dbReference type="NCBI Taxonomy" id="13715"/>
    <lineage>
        <taxon>Eukaryota</taxon>
        <taxon>Viridiplantae</taxon>
        <taxon>Streptophyta</taxon>
        <taxon>Embryophyta</taxon>
        <taxon>Tracheophyta</taxon>
        <taxon>Spermatophyta</taxon>
        <taxon>Magnoliopsida</taxon>
        <taxon>Trochodendrales</taxon>
        <taxon>Trochodendraceae</taxon>
        <taxon>Tetracentron</taxon>
    </lineage>
</organism>